<feature type="signal peptide" evidence="5">
    <location>
        <begin position="1"/>
        <end position="19"/>
    </location>
</feature>
<keyword evidence="5" id="KW-0812">Transmembrane</keyword>
<comment type="subcellular location">
    <subcellularLocation>
        <location evidence="5">Membrane</location>
        <topology evidence="5">Single-pass membrane protein</topology>
    </subcellularLocation>
</comment>
<keyword evidence="7" id="KW-1185">Reference proteome</keyword>
<name>A0AAN8K825_PATCE</name>
<comment type="catalytic activity">
    <reaction evidence="5">
        <text>glucuronate acceptor + UDP-alpha-D-glucuronate = acceptor beta-D-glucuronoside + UDP + H(+)</text>
        <dbReference type="Rhea" id="RHEA:21032"/>
        <dbReference type="ChEBI" id="CHEBI:15378"/>
        <dbReference type="ChEBI" id="CHEBI:58052"/>
        <dbReference type="ChEBI" id="CHEBI:58223"/>
        <dbReference type="ChEBI" id="CHEBI:132367"/>
        <dbReference type="ChEBI" id="CHEBI:132368"/>
        <dbReference type="EC" id="2.4.1.17"/>
    </reaction>
</comment>
<sequence>MKCLCFLAFMLVLPSVVFTAKILFVCTPVYSHVQQMSFIADALIERGHDVWITSLPDMDEKLNLKKRKIQMTPFAQSPKLKSLFEHLMADSDSNPIFTYLRTGKRSLPLREAKAVVDVMITDDQLSATIKREKFDLMVVESVPVSSMLTIIPYKYDTPFVYFGPFCHHYQWRIPFSPSFVPFKLFPFSDRMSFTERVLNTMIIVGFMFYDPFNDRNTASIYAPERPFISMTEIQRQALLYIVEVNELLDYPYPIMPNVIKIGSLAPRVDTEIPEDYAKFLDRSQNGVVIVSFGSIFPNTNVSTLSKLVTAFTDTKYDFIIKGSFAESTGRMMVSKWIPQKALLKHKKVRLFITHCGTNGVGEAISYGVPMLGFPLFGDQPTNGILISSRGYGLQMDLFAAKTEDIKDNINEIIENPSYKSNIHKASQIVQELEKREDPSEVAAFWIEHVIKFGGDYRRSASVDMPLYQYLLLDVLALLILICIVVLTLLFCCLRTCYRMTCSRKPKVKSS</sequence>
<dbReference type="EMBL" id="JAZGQO010000002">
    <property type="protein sequence ID" value="KAK6191986.1"/>
    <property type="molecule type" value="Genomic_DNA"/>
</dbReference>
<comment type="similarity">
    <text evidence="1 4">Belongs to the UDP-glycosyltransferase family.</text>
</comment>
<evidence type="ECO:0000256" key="3">
    <source>
        <dbReference type="ARBA" id="ARBA00022679"/>
    </source>
</evidence>
<feature type="chain" id="PRO_5042668587" description="UDP-glucuronosyltransferase" evidence="5">
    <location>
        <begin position="20"/>
        <end position="510"/>
    </location>
</feature>
<evidence type="ECO:0000256" key="5">
    <source>
        <dbReference type="RuleBase" id="RU362059"/>
    </source>
</evidence>
<accession>A0AAN8K825</accession>
<keyword evidence="5" id="KW-0732">Signal</keyword>
<dbReference type="InterPro" id="IPR002213">
    <property type="entry name" value="UDP_glucos_trans"/>
</dbReference>
<protein>
    <recommendedName>
        <fullName evidence="5">UDP-glucuronosyltransferase</fullName>
        <ecNumber evidence="5">2.4.1.17</ecNumber>
    </recommendedName>
</protein>
<keyword evidence="5" id="KW-1133">Transmembrane helix</keyword>
<evidence type="ECO:0000256" key="1">
    <source>
        <dbReference type="ARBA" id="ARBA00009995"/>
    </source>
</evidence>
<dbReference type="GO" id="GO:0015020">
    <property type="term" value="F:glucuronosyltransferase activity"/>
    <property type="evidence" value="ECO:0007669"/>
    <property type="project" value="UniProtKB-EC"/>
</dbReference>
<keyword evidence="3 4" id="KW-0808">Transferase</keyword>
<dbReference type="AlphaFoldDB" id="A0AAN8K825"/>
<dbReference type="PANTHER" id="PTHR48043">
    <property type="entry name" value="EG:EG0003.4 PROTEIN-RELATED"/>
    <property type="match status" value="1"/>
</dbReference>
<evidence type="ECO:0000313" key="7">
    <source>
        <dbReference type="Proteomes" id="UP001347796"/>
    </source>
</evidence>
<evidence type="ECO:0000256" key="4">
    <source>
        <dbReference type="RuleBase" id="RU003718"/>
    </source>
</evidence>
<keyword evidence="2 4" id="KW-0328">Glycosyltransferase</keyword>
<dbReference type="Pfam" id="PF00201">
    <property type="entry name" value="UDPGT"/>
    <property type="match status" value="1"/>
</dbReference>
<comment type="caution">
    <text evidence="6">The sequence shown here is derived from an EMBL/GenBank/DDBJ whole genome shotgun (WGS) entry which is preliminary data.</text>
</comment>
<proteinExistence type="inferred from homology"/>
<dbReference type="InterPro" id="IPR035595">
    <property type="entry name" value="UDP_glycos_trans_CS"/>
</dbReference>
<dbReference type="GO" id="GO:0016020">
    <property type="term" value="C:membrane"/>
    <property type="evidence" value="ECO:0007669"/>
    <property type="project" value="UniProtKB-SubCell"/>
</dbReference>
<dbReference type="EC" id="2.4.1.17" evidence="5"/>
<gene>
    <name evidence="6" type="ORF">SNE40_003543</name>
</gene>
<dbReference type="PANTHER" id="PTHR48043:SF145">
    <property type="entry name" value="FI06409P-RELATED"/>
    <property type="match status" value="1"/>
</dbReference>
<dbReference type="Proteomes" id="UP001347796">
    <property type="component" value="Unassembled WGS sequence"/>
</dbReference>
<keyword evidence="5" id="KW-0472">Membrane</keyword>
<dbReference type="Gene3D" id="3.40.50.2000">
    <property type="entry name" value="Glycogen Phosphorylase B"/>
    <property type="match status" value="2"/>
</dbReference>
<dbReference type="FunFam" id="3.40.50.2000:FF:000021">
    <property type="entry name" value="UDP-glucuronosyltransferase"/>
    <property type="match status" value="1"/>
</dbReference>
<dbReference type="InterPro" id="IPR050271">
    <property type="entry name" value="UDP-glycosyltransferase"/>
</dbReference>
<dbReference type="SUPFAM" id="SSF53756">
    <property type="entry name" value="UDP-Glycosyltransferase/glycogen phosphorylase"/>
    <property type="match status" value="1"/>
</dbReference>
<organism evidence="6 7">
    <name type="scientific">Patella caerulea</name>
    <name type="common">Rayed Mediterranean limpet</name>
    <dbReference type="NCBI Taxonomy" id="87958"/>
    <lineage>
        <taxon>Eukaryota</taxon>
        <taxon>Metazoa</taxon>
        <taxon>Spiralia</taxon>
        <taxon>Lophotrochozoa</taxon>
        <taxon>Mollusca</taxon>
        <taxon>Gastropoda</taxon>
        <taxon>Patellogastropoda</taxon>
        <taxon>Patelloidea</taxon>
        <taxon>Patellidae</taxon>
        <taxon>Patella</taxon>
    </lineage>
</organism>
<dbReference type="PROSITE" id="PS00375">
    <property type="entry name" value="UDPGT"/>
    <property type="match status" value="1"/>
</dbReference>
<evidence type="ECO:0000313" key="6">
    <source>
        <dbReference type="EMBL" id="KAK6191986.1"/>
    </source>
</evidence>
<evidence type="ECO:0000256" key="2">
    <source>
        <dbReference type="ARBA" id="ARBA00022676"/>
    </source>
</evidence>
<dbReference type="CDD" id="cd03784">
    <property type="entry name" value="GT1_Gtf-like"/>
    <property type="match status" value="1"/>
</dbReference>
<feature type="transmembrane region" description="Helical" evidence="5">
    <location>
        <begin position="466"/>
        <end position="493"/>
    </location>
</feature>
<reference evidence="6 7" key="1">
    <citation type="submission" date="2024-01" db="EMBL/GenBank/DDBJ databases">
        <title>The genome of the rayed Mediterranean limpet Patella caerulea (Linnaeus, 1758).</title>
        <authorList>
            <person name="Anh-Thu Weber A."/>
            <person name="Halstead-Nussloch G."/>
        </authorList>
    </citation>
    <scope>NUCLEOTIDE SEQUENCE [LARGE SCALE GENOMIC DNA]</scope>
    <source>
        <strain evidence="6">AATW-2023a</strain>
        <tissue evidence="6">Whole specimen</tissue>
    </source>
</reference>